<gene>
    <name evidence="1" type="ORF">SO802_017493</name>
</gene>
<proteinExistence type="predicted"/>
<evidence type="ECO:0000313" key="2">
    <source>
        <dbReference type="Proteomes" id="UP001459277"/>
    </source>
</evidence>
<organism evidence="1 2">
    <name type="scientific">Lithocarpus litseifolius</name>
    <dbReference type="NCBI Taxonomy" id="425828"/>
    <lineage>
        <taxon>Eukaryota</taxon>
        <taxon>Viridiplantae</taxon>
        <taxon>Streptophyta</taxon>
        <taxon>Embryophyta</taxon>
        <taxon>Tracheophyta</taxon>
        <taxon>Spermatophyta</taxon>
        <taxon>Magnoliopsida</taxon>
        <taxon>eudicotyledons</taxon>
        <taxon>Gunneridae</taxon>
        <taxon>Pentapetalae</taxon>
        <taxon>rosids</taxon>
        <taxon>fabids</taxon>
        <taxon>Fagales</taxon>
        <taxon>Fagaceae</taxon>
        <taxon>Lithocarpus</taxon>
    </lineage>
</organism>
<evidence type="ECO:0000313" key="1">
    <source>
        <dbReference type="EMBL" id="KAK9997890.1"/>
    </source>
</evidence>
<sequence length="63" mass="6864">MATANAGQIDHAQPGPIDESVLMLQANHRSKAIWNGQVNHNTEDLTKVHAFNSYNVHALAVIC</sequence>
<dbReference type="Proteomes" id="UP001459277">
    <property type="component" value="Unassembled WGS sequence"/>
</dbReference>
<reference evidence="1 2" key="1">
    <citation type="submission" date="2024-01" db="EMBL/GenBank/DDBJ databases">
        <title>A telomere-to-telomere, gap-free genome of sweet tea (Lithocarpus litseifolius).</title>
        <authorList>
            <person name="Zhou J."/>
        </authorList>
    </citation>
    <scope>NUCLEOTIDE SEQUENCE [LARGE SCALE GENOMIC DNA]</scope>
    <source>
        <strain evidence="1">Zhou-2022a</strain>
        <tissue evidence="1">Leaf</tissue>
    </source>
</reference>
<accession>A0AAW2CMY4</accession>
<protein>
    <submittedName>
        <fullName evidence="1">Uncharacterized protein</fullName>
    </submittedName>
</protein>
<comment type="caution">
    <text evidence="1">The sequence shown here is derived from an EMBL/GenBank/DDBJ whole genome shotgun (WGS) entry which is preliminary data.</text>
</comment>
<name>A0AAW2CMY4_9ROSI</name>
<dbReference type="EMBL" id="JAZDWU010000006">
    <property type="protein sequence ID" value="KAK9997890.1"/>
    <property type="molecule type" value="Genomic_DNA"/>
</dbReference>
<keyword evidence="2" id="KW-1185">Reference proteome</keyword>
<dbReference type="AlphaFoldDB" id="A0AAW2CMY4"/>